<sequence>MAQVEIPNRAFGRFVRPLQRLVLNYCKHGGSSRGIREYIDKEIVEFAKNNPEVTIYVRERNGKHPRIVANFINGNSKIVEVKNKTPEEIEHWVERLRHESGVKVQKIRKFWHTENPSIQGTWTPFLNKPPSLRRSTVNTLTAQSKFSS</sequence>
<dbReference type="Proteomes" id="UP001249851">
    <property type="component" value="Unassembled WGS sequence"/>
</dbReference>
<keyword evidence="5" id="KW-0687">Ribonucleoprotein</keyword>
<comment type="similarity">
    <text evidence="2">Belongs to the mitochondrion-specific ribosomal protein mL43 family.</text>
</comment>
<dbReference type="Pfam" id="PF05047">
    <property type="entry name" value="L51_S25_CI-B8"/>
    <property type="match status" value="1"/>
</dbReference>
<keyword evidence="3 8" id="KW-0689">Ribosomal protein</keyword>
<dbReference type="Gene3D" id="3.40.30.10">
    <property type="entry name" value="Glutaredoxin"/>
    <property type="match status" value="1"/>
</dbReference>
<dbReference type="InterPro" id="IPR039927">
    <property type="entry name" value="Ribosomal_mL43"/>
</dbReference>
<evidence type="ECO:0000313" key="8">
    <source>
        <dbReference type="EMBL" id="KAK2570344.1"/>
    </source>
</evidence>
<gene>
    <name evidence="8" type="ORF">P5673_005135</name>
</gene>
<reference evidence="8" key="2">
    <citation type="journal article" date="2023" name="Science">
        <title>Genomic signatures of disease resistance in endangered staghorn corals.</title>
        <authorList>
            <person name="Vollmer S.V."/>
            <person name="Selwyn J.D."/>
            <person name="Despard B.A."/>
            <person name="Roesel C.L."/>
        </authorList>
    </citation>
    <scope>NUCLEOTIDE SEQUENCE</scope>
    <source>
        <strain evidence="8">K2</strain>
    </source>
</reference>
<evidence type="ECO:0000256" key="1">
    <source>
        <dbReference type="ARBA" id="ARBA00004173"/>
    </source>
</evidence>
<dbReference type="InterPro" id="IPR036249">
    <property type="entry name" value="Thioredoxin-like_sf"/>
</dbReference>
<dbReference type="GO" id="GO:0003735">
    <property type="term" value="F:structural constituent of ribosome"/>
    <property type="evidence" value="ECO:0007669"/>
    <property type="project" value="InterPro"/>
</dbReference>
<reference evidence="8" key="1">
    <citation type="journal article" date="2023" name="G3 (Bethesda)">
        <title>Whole genome assembly and annotation of the endangered Caribbean coral Acropora cervicornis.</title>
        <authorList>
            <person name="Selwyn J.D."/>
            <person name="Vollmer S.V."/>
        </authorList>
    </citation>
    <scope>NUCLEOTIDE SEQUENCE</scope>
    <source>
        <strain evidence="8">K2</strain>
    </source>
</reference>
<protein>
    <recommendedName>
        <fullName evidence="6">Large ribosomal subunit protein mL43</fullName>
    </recommendedName>
</protein>
<dbReference type="PANTHER" id="PTHR21396">
    <property type="entry name" value="39S RIBOSOMAL PROTEIN L43"/>
    <property type="match status" value="1"/>
</dbReference>
<dbReference type="GO" id="GO:0005762">
    <property type="term" value="C:mitochondrial large ribosomal subunit"/>
    <property type="evidence" value="ECO:0007669"/>
    <property type="project" value="TreeGrafter"/>
</dbReference>
<evidence type="ECO:0000256" key="5">
    <source>
        <dbReference type="ARBA" id="ARBA00023274"/>
    </source>
</evidence>
<evidence type="ECO:0000256" key="4">
    <source>
        <dbReference type="ARBA" id="ARBA00023128"/>
    </source>
</evidence>
<keyword evidence="9" id="KW-1185">Reference proteome</keyword>
<dbReference type="AlphaFoldDB" id="A0AAD9QZG0"/>
<dbReference type="PANTHER" id="PTHR21396:SF2">
    <property type="entry name" value="LARGE RIBOSOMAL SUBUNIT PROTEIN ML43"/>
    <property type="match status" value="1"/>
</dbReference>
<organism evidence="8 9">
    <name type="scientific">Acropora cervicornis</name>
    <name type="common">Staghorn coral</name>
    <dbReference type="NCBI Taxonomy" id="6130"/>
    <lineage>
        <taxon>Eukaryota</taxon>
        <taxon>Metazoa</taxon>
        <taxon>Cnidaria</taxon>
        <taxon>Anthozoa</taxon>
        <taxon>Hexacorallia</taxon>
        <taxon>Scleractinia</taxon>
        <taxon>Astrocoeniina</taxon>
        <taxon>Acroporidae</taxon>
        <taxon>Acropora</taxon>
    </lineage>
</organism>
<dbReference type="GO" id="GO:0032543">
    <property type="term" value="P:mitochondrial translation"/>
    <property type="evidence" value="ECO:0007669"/>
    <property type="project" value="InterPro"/>
</dbReference>
<name>A0AAD9QZG0_ACRCE</name>
<accession>A0AAD9QZG0</accession>
<proteinExistence type="inferred from homology"/>
<dbReference type="SUPFAM" id="SSF52833">
    <property type="entry name" value="Thioredoxin-like"/>
    <property type="match status" value="1"/>
</dbReference>
<evidence type="ECO:0000256" key="6">
    <source>
        <dbReference type="ARBA" id="ARBA00035188"/>
    </source>
</evidence>
<dbReference type="InterPro" id="IPR007741">
    <property type="entry name" value="Ribosomal_mL43/mS25/NADH_DH"/>
</dbReference>
<evidence type="ECO:0000313" key="9">
    <source>
        <dbReference type="Proteomes" id="UP001249851"/>
    </source>
</evidence>
<keyword evidence="4" id="KW-0496">Mitochondrion</keyword>
<evidence type="ECO:0000259" key="7">
    <source>
        <dbReference type="SMART" id="SM00916"/>
    </source>
</evidence>
<comment type="subcellular location">
    <subcellularLocation>
        <location evidence="1">Mitochondrion</location>
    </subcellularLocation>
</comment>
<comment type="caution">
    <text evidence="8">The sequence shown here is derived from an EMBL/GenBank/DDBJ whole genome shotgun (WGS) entry which is preliminary data.</text>
</comment>
<dbReference type="SMART" id="SM00916">
    <property type="entry name" value="L51_S25_CI-B8"/>
    <property type="match status" value="1"/>
</dbReference>
<feature type="domain" description="Ribosomal protein/NADH dehydrogenase" evidence="7">
    <location>
        <begin position="27"/>
        <end position="100"/>
    </location>
</feature>
<evidence type="ECO:0000256" key="3">
    <source>
        <dbReference type="ARBA" id="ARBA00022980"/>
    </source>
</evidence>
<dbReference type="EMBL" id="JARQWQ010000008">
    <property type="protein sequence ID" value="KAK2570344.1"/>
    <property type="molecule type" value="Genomic_DNA"/>
</dbReference>
<evidence type="ECO:0000256" key="2">
    <source>
        <dbReference type="ARBA" id="ARBA00006073"/>
    </source>
</evidence>